<comment type="caution">
    <text evidence="2">The sequence shown here is derived from an EMBL/GenBank/DDBJ whole genome shotgun (WGS) entry which is preliminary data.</text>
</comment>
<organism evidence="2 3">
    <name type="scientific">Funneliformis caledonium</name>
    <dbReference type="NCBI Taxonomy" id="1117310"/>
    <lineage>
        <taxon>Eukaryota</taxon>
        <taxon>Fungi</taxon>
        <taxon>Fungi incertae sedis</taxon>
        <taxon>Mucoromycota</taxon>
        <taxon>Glomeromycotina</taxon>
        <taxon>Glomeromycetes</taxon>
        <taxon>Glomerales</taxon>
        <taxon>Glomeraceae</taxon>
        <taxon>Funneliformis</taxon>
    </lineage>
</organism>
<feature type="region of interest" description="Disordered" evidence="1">
    <location>
        <begin position="76"/>
        <end position="111"/>
    </location>
</feature>
<evidence type="ECO:0000313" key="2">
    <source>
        <dbReference type="EMBL" id="CAG8437665.1"/>
    </source>
</evidence>
<proteinExistence type="predicted"/>
<dbReference type="EMBL" id="CAJVPQ010000021">
    <property type="protein sequence ID" value="CAG8437665.1"/>
    <property type="molecule type" value="Genomic_DNA"/>
</dbReference>
<dbReference type="Proteomes" id="UP000789570">
    <property type="component" value="Unassembled WGS sequence"/>
</dbReference>
<protein>
    <submittedName>
        <fullName evidence="2">10246_t:CDS:1</fullName>
    </submittedName>
</protein>
<accession>A0A9N8V5T2</accession>
<keyword evidence="3" id="KW-1185">Reference proteome</keyword>
<evidence type="ECO:0000256" key="1">
    <source>
        <dbReference type="SAM" id="MobiDB-lite"/>
    </source>
</evidence>
<name>A0A9N8V5T2_9GLOM</name>
<dbReference type="AlphaFoldDB" id="A0A9N8V5T2"/>
<evidence type="ECO:0000313" key="3">
    <source>
        <dbReference type="Proteomes" id="UP000789570"/>
    </source>
</evidence>
<sequence>MNFEICELTPAGRIKRPSYAIAEWVKKLWVGVNISLIQKSFKCCRISVARNESEDNLMFDYDSLLNNTKKKKSGQNKVQNIDDFSSDSDDDFYRDSNSSDKKEVLDYENEY</sequence>
<dbReference type="OrthoDB" id="2432609at2759"/>
<feature type="compositionally biased region" description="Basic and acidic residues" evidence="1">
    <location>
        <begin position="91"/>
        <end position="105"/>
    </location>
</feature>
<gene>
    <name evidence="2" type="ORF">FCALED_LOCUS260</name>
</gene>
<reference evidence="2" key="1">
    <citation type="submission" date="2021-06" db="EMBL/GenBank/DDBJ databases">
        <authorList>
            <person name="Kallberg Y."/>
            <person name="Tangrot J."/>
            <person name="Rosling A."/>
        </authorList>
    </citation>
    <scope>NUCLEOTIDE SEQUENCE</scope>
    <source>
        <strain evidence="2">UK204</strain>
    </source>
</reference>